<evidence type="ECO:0000256" key="2">
    <source>
        <dbReference type="SAM" id="Phobius"/>
    </source>
</evidence>
<dbReference type="Proteomes" id="UP000295830">
    <property type="component" value="Unassembled WGS sequence"/>
</dbReference>
<accession>A0A4V3EPB9</accession>
<evidence type="ECO:0000313" key="3">
    <source>
        <dbReference type="EMBL" id="TDT36978.1"/>
    </source>
</evidence>
<evidence type="ECO:0000256" key="1">
    <source>
        <dbReference type="SAM" id="Coils"/>
    </source>
</evidence>
<reference evidence="3 4" key="1">
    <citation type="submission" date="2019-03" db="EMBL/GenBank/DDBJ databases">
        <title>Genomic Encyclopedia of Type Strains, Phase IV (KMG-IV): sequencing the most valuable type-strain genomes for metagenomic binning, comparative biology and taxonomic classification.</title>
        <authorList>
            <person name="Goeker M."/>
        </authorList>
    </citation>
    <scope>NUCLEOTIDE SEQUENCE [LARGE SCALE GENOMIC DNA]</scope>
    <source>
        <strain evidence="3 4">DSM 15505</strain>
    </source>
</reference>
<dbReference type="EMBL" id="SOAX01000008">
    <property type="protein sequence ID" value="TDT36978.1"/>
    <property type="molecule type" value="Genomic_DNA"/>
</dbReference>
<feature type="transmembrane region" description="Helical" evidence="2">
    <location>
        <begin position="24"/>
        <end position="42"/>
    </location>
</feature>
<dbReference type="OrthoDB" id="9151209at2"/>
<dbReference type="AlphaFoldDB" id="A0A4V3EPB9"/>
<sequence length="221" mass="25031">MQAVRERWNAFAERFMSYGRRERLMMTLAVVVVLLLGGWQLLVTPSLVEKQAMESRLASLSDEVRALEDQRRSLKDQLSEDPNEPLRKRRSQLQQRLERYNQELEALTTGLVSPTEMVALLREMLAEHDGITLVSVSHEPAEPVALGGNTSDGENAGLYSHPVSVTVGGSFHEILDYLGDLEALDERLGWRSLDYQVSGWPDARVQIRLHTLSLHEEWLGV</sequence>
<feature type="coiled-coil region" evidence="1">
    <location>
        <begin position="50"/>
        <end position="110"/>
    </location>
</feature>
<organism evidence="3 4">
    <name type="scientific">Halospina denitrificans</name>
    <dbReference type="NCBI Taxonomy" id="332522"/>
    <lineage>
        <taxon>Bacteria</taxon>
        <taxon>Pseudomonadati</taxon>
        <taxon>Pseudomonadota</taxon>
        <taxon>Gammaproteobacteria</taxon>
        <taxon>Halospina</taxon>
    </lineage>
</organism>
<dbReference type="RefSeq" id="WP_133737152.1">
    <property type="nucleotide sequence ID" value="NZ_SOAX01000008.1"/>
</dbReference>
<name>A0A4V3EPB9_9GAMM</name>
<proteinExistence type="predicted"/>
<keyword evidence="2" id="KW-1133">Transmembrane helix</keyword>
<protein>
    <submittedName>
        <fullName evidence="3">MSHA biogenesis protein MshJ</fullName>
    </submittedName>
</protein>
<keyword evidence="1" id="KW-0175">Coiled coil</keyword>
<keyword evidence="4" id="KW-1185">Reference proteome</keyword>
<keyword evidence="2" id="KW-0472">Membrane</keyword>
<evidence type="ECO:0000313" key="4">
    <source>
        <dbReference type="Proteomes" id="UP000295830"/>
    </source>
</evidence>
<comment type="caution">
    <text evidence="3">The sequence shown here is derived from an EMBL/GenBank/DDBJ whole genome shotgun (WGS) entry which is preliminary data.</text>
</comment>
<gene>
    <name evidence="3" type="ORF">DES49_2930</name>
</gene>
<keyword evidence="2" id="KW-0812">Transmembrane</keyword>